<reference evidence="3" key="1">
    <citation type="submission" date="2019-10" db="EMBL/GenBank/DDBJ databases">
        <authorList>
            <consortium name="DOE Joint Genome Institute"/>
            <person name="Kuo A."/>
            <person name="Miyauchi S."/>
            <person name="Kiss E."/>
            <person name="Drula E."/>
            <person name="Kohler A."/>
            <person name="Sanchez-Garcia M."/>
            <person name="Andreopoulos B."/>
            <person name="Barry K.W."/>
            <person name="Bonito G."/>
            <person name="Buee M."/>
            <person name="Carver A."/>
            <person name="Chen C."/>
            <person name="Cichocki N."/>
            <person name="Clum A."/>
            <person name="Culley D."/>
            <person name="Crous P.W."/>
            <person name="Fauchery L."/>
            <person name="Girlanda M."/>
            <person name="Hayes R."/>
            <person name="Keri Z."/>
            <person name="LaButti K."/>
            <person name="Lipzen A."/>
            <person name="Lombard V."/>
            <person name="Magnuson J."/>
            <person name="Maillard F."/>
            <person name="Morin E."/>
            <person name="Murat C."/>
            <person name="Nolan M."/>
            <person name="Ohm R."/>
            <person name="Pangilinan J."/>
            <person name="Pereira M."/>
            <person name="Perotto S."/>
            <person name="Peter M."/>
            <person name="Riley R."/>
            <person name="Sitrit Y."/>
            <person name="Stielow B."/>
            <person name="Szollosi G."/>
            <person name="Zifcakova L."/>
            <person name="Stursova M."/>
            <person name="Spatafora J.W."/>
            <person name="Tedersoo L."/>
            <person name="Vaario L.-M."/>
            <person name="Yamada A."/>
            <person name="Yan M."/>
            <person name="Wang P."/>
            <person name="Xu J."/>
            <person name="Bruns T."/>
            <person name="Baldrian P."/>
            <person name="Vilgalys R."/>
            <person name="Henrissat B."/>
            <person name="Grigoriev I.V."/>
            <person name="Hibbett D."/>
            <person name="Nagy L.G."/>
            <person name="Martin F.M."/>
        </authorList>
    </citation>
    <scope>NUCLEOTIDE SEQUENCE</scope>
    <source>
        <strain evidence="3">BED1</strain>
    </source>
</reference>
<evidence type="ECO:0000259" key="2">
    <source>
        <dbReference type="Pfam" id="PF20236"/>
    </source>
</evidence>
<gene>
    <name evidence="3" type="ORF">L210DRAFT_3404664</name>
</gene>
<sequence>MVYGTDPFSAQNATNNDPNNAPSVFGALPYPGSASSVDPPLHTRVTFRFTSFNPTILDCSVFGPNNETYYRVVTAGQALTLLKNGAGQNVALIEWQSHPTVEAQAVGAKQPVGKWLSLSPDRRVRGMIHSRVQYTWAPVDRFLLLFAPGSSEWLARVTKTYDAVLLELSARAIELGLVDAAVLATVLLQSGRSIG</sequence>
<organism evidence="3 4">
    <name type="scientific">Boletus edulis BED1</name>
    <dbReference type="NCBI Taxonomy" id="1328754"/>
    <lineage>
        <taxon>Eukaryota</taxon>
        <taxon>Fungi</taxon>
        <taxon>Dikarya</taxon>
        <taxon>Basidiomycota</taxon>
        <taxon>Agaricomycotina</taxon>
        <taxon>Agaricomycetes</taxon>
        <taxon>Agaricomycetidae</taxon>
        <taxon>Boletales</taxon>
        <taxon>Boletineae</taxon>
        <taxon>Boletaceae</taxon>
        <taxon>Boletoideae</taxon>
        <taxon>Boletus</taxon>
    </lineage>
</organism>
<evidence type="ECO:0000313" key="3">
    <source>
        <dbReference type="EMBL" id="KAF8438125.1"/>
    </source>
</evidence>
<evidence type="ECO:0000256" key="1">
    <source>
        <dbReference type="SAM" id="MobiDB-lite"/>
    </source>
</evidence>
<proteinExistence type="predicted"/>
<accession>A0AAD4BSD2</accession>
<keyword evidence="4" id="KW-1185">Reference proteome</keyword>
<dbReference type="Proteomes" id="UP001194468">
    <property type="component" value="Unassembled WGS sequence"/>
</dbReference>
<feature type="domain" description="DUF6593" evidence="2">
    <location>
        <begin position="62"/>
        <end position="191"/>
    </location>
</feature>
<dbReference type="EMBL" id="WHUW01000017">
    <property type="protein sequence ID" value="KAF8438125.1"/>
    <property type="molecule type" value="Genomic_DNA"/>
</dbReference>
<name>A0AAD4BSD2_BOLED</name>
<feature type="region of interest" description="Disordered" evidence="1">
    <location>
        <begin position="1"/>
        <end position="26"/>
    </location>
</feature>
<protein>
    <recommendedName>
        <fullName evidence="2">DUF6593 domain-containing protein</fullName>
    </recommendedName>
</protein>
<dbReference type="InterPro" id="IPR046528">
    <property type="entry name" value="DUF6593"/>
</dbReference>
<comment type="caution">
    <text evidence="3">The sequence shown here is derived from an EMBL/GenBank/DDBJ whole genome shotgun (WGS) entry which is preliminary data.</text>
</comment>
<dbReference type="Pfam" id="PF20236">
    <property type="entry name" value="DUF6593"/>
    <property type="match status" value="1"/>
</dbReference>
<feature type="compositionally biased region" description="Polar residues" evidence="1">
    <location>
        <begin position="8"/>
        <end position="22"/>
    </location>
</feature>
<evidence type="ECO:0000313" key="4">
    <source>
        <dbReference type="Proteomes" id="UP001194468"/>
    </source>
</evidence>
<reference evidence="3" key="2">
    <citation type="journal article" date="2020" name="Nat. Commun.">
        <title>Large-scale genome sequencing of mycorrhizal fungi provides insights into the early evolution of symbiotic traits.</title>
        <authorList>
            <person name="Miyauchi S."/>
            <person name="Kiss E."/>
            <person name="Kuo A."/>
            <person name="Drula E."/>
            <person name="Kohler A."/>
            <person name="Sanchez-Garcia M."/>
            <person name="Morin E."/>
            <person name="Andreopoulos B."/>
            <person name="Barry K.W."/>
            <person name="Bonito G."/>
            <person name="Buee M."/>
            <person name="Carver A."/>
            <person name="Chen C."/>
            <person name="Cichocki N."/>
            <person name="Clum A."/>
            <person name="Culley D."/>
            <person name="Crous P.W."/>
            <person name="Fauchery L."/>
            <person name="Girlanda M."/>
            <person name="Hayes R.D."/>
            <person name="Keri Z."/>
            <person name="LaButti K."/>
            <person name="Lipzen A."/>
            <person name="Lombard V."/>
            <person name="Magnuson J."/>
            <person name="Maillard F."/>
            <person name="Murat C."/>
            <person name="Nolan M."/>
            <person name="Ohm R.A."/>
            <person name="Pangilinan J."/>
            <person name="Pereira M.F."/>
            <person name="Perotto S."/>
            <person name="Peter M."/>
            <person name="Pfister S."/>
            <person name="Riley R."/>
            <person name="Sitrit Y."/>
            <person name="Stielow J.B."/>
            <person name="Szollosi G."/>
            <person name="Zifcakova L."/>
            <person name="Stursova M."/>
            <person name="Spatafora J.W."/>
            <person name="Tedersoo L."/>
            <person name="Vaario L.M."/>
            <person name="Yamada A."/>
            <person name="Yan M."/>
            <person name="Wang P."/>
            <person name="Xu J."/>
            <person name="Bruns T."/>
            <person name="Baldrian P."/>
            <person name="Vilgalys R."/>
            <person name="Dunand C."/>
            <person name="Henrissat B."/>
            <person name="Grigoriev I.V."/>
            <person name="Hibbett D."/>
            <person name="Nagy L.G."/>
            <person name="Martin F.M."/>
        </authorList>
    </citation>
    <scope>NUCLEOTIDE SEQUENCE</scope>
    <source>
        <strain evidence="3">BED1</strain>
    </source>
</reference>
<dbReference type="AlphaFoldDB" id="A0AAD4BSD2"/>